<dbReference type="GO" id="GO:0005840">
    <property type="term" value="C:ribosome"/>
    <property type="evidence" value="ECO:0007669"/>
    <property type="project" value="UniProtKB-KW"/>
</dbReference>
<organism evidence="6 7">
    <name type="scientific">Candidatus Nitrosymbiomonas proteolyticus</name>
    <dbReference type="NCBI Taxonomy" id="2608984"/>
    <lineage>
        <taxon>Bacteria</taxon>
        <taxon>Bacillati</taxon>
        <taxon>Armatimonadota</taxon>
        <taxon>Armatimonadota incertae sedis</taxon>
        <taxon>Candidatus Nitrosymbiomonas</taxon>
    </lineage>
</organism>
<dbReference type="GO" id="GO:1990904">
    <property type="term" value="C:ribonucleoprotein complex"/>
    <property type="evidence" value="ECO:0007669"/>
    <property type="project" value="UniProtKB-KW"/>
</dbReference>
<name>A0A809R925_9BACT</name>
<evidence type="ECO:0000256" key="5">
    <source>
        <dbReference type="HAMAP-Rule" id="MF_00374"/>
    </source>
</evidence>
<evidence type="ECO:0000256" key="4">
    <source>
        <dbReference type="ARBA" id="ARBA00035204"/>
    </source>
</evidence>
<dbReference type="EMBL" id="AP021858">
    <property type="protein sequence ID" value="BBO24000.1"/>
    <property type="molecule type" value="Genomic_DNA"/>
</dbReference>
<gene>
    <name evidence="5" type="primary">rpmC</name>
    <name evidence="6" type="ORF">NPRO_15950</name>
</gene>
<evidence type="ECO:0000256" key="3">
    <source>
        <dbReference type="ARBA" id="ARBA00023274"/>
    </source>
</evidence>
<dbReference type="Proteomes" id="UP000662873">
    <property type="component" value="Chromosome"/>
</dbReference>
<keyword evidence="3 5" id="KW-0687">Ribonucleoprotein</keyword>
<dbReference type="AlphaFoldDB" id="A0A809R925"/>
<dbReference type="HAMAP" id="MF_00374">
    <property type="entry name" value="Ribosomal_uL29"/>
    <property type="match status" value="1"/>
</dbReference>
<dbReference type="InterPro" id="IPR001854">
    <property type="entry name" value="Ribosomal_uL29"/>
</dbReference>
<dbReference type="Gene3D" id="1.10.287.310">
    <property type="match status" value="1"/>
</dbReference>
<accession>A0A809R925</accession>
<evidence type="ECO:0000313" key="7">
    <source>
        <dbReference type="Proteomes" id="UP000662873"/>
    </source>
</evidence>
<dbReference type="NCBIfam" id="TIGR00012">
    <property type="entry name" value="L29"/>
    <property type="match status" value="1"/>
</dbReference>
<keyword evidence="2 5" id="KW-0689">Ribosomal protein</keyword>
<dbReference type="SUPFAM" id="SSF46561">
    <property type="entry name" value="Ribosomal protein L29 (L29p)"/>
    <property type="match status" value="1"/>
</dbReference>
<protein>
    <recommendedName>
        <fullName evidence="4 5">Large ribosomal subunit protein uL29</fullName>
    </recommendedName>
</protein>
<proteinExistence type="inferred from homology"/>
<evidence type="ECO:0000256" key="2">
    <source>
        <dbReference type="ARBA" id="ARBA00022980"/>
    </source>
</evidence>
<dbReference type="InterPro" id="IPR036049">
    <property type="entry name" value="Ribosomal_uL29_sf"/>
</dbReference>
<comment type="similarity">
    <text evidence="1 5">Belongs to the universal ribosomal protein uL29 family.</text>
</comment>
<sequence length="69" mass="7985">MKSLKANELMDKSVPELEKMVLEERAALYKARRDLVFRQMTDTASLKVRRHNIARLLTLISQKKKGASQ</sequence>
<dbReference type="KEGG" id="npy:NPRO_15950"/>
<reference evidence="6" key="1">
    <citation type="journal article" name="DNA Res.">
        <title>The physiological potential of anammox bacteria as revealed by their core genome structure.</title>
        <authorList>
            <person name="Okubo T."/>
            <person name="Toyoda A."/>
            <person name="Fukuhara K."/>
            <person name="Uchiyama I."/>
            <person name="Harigaya Y."/>
            <person name="Kuroiwa M."/>
            <person name="Suzuki T."/>
            <person name="Murakami Y."/>
            <person name="Suwa Y."/>
            <person name="Takami H."/>
        </authorList>
    </citation>
    <scope>NUCLEOTIDE SEQUENCE</scope>
    <source>
        <strain evidence="6">317325-2</strain>
    </source>
</reference>
<dbReference type="Pfam" id="PF00831">
    <property type="entry name" value="Ribosomal_L29"/>
    <property type="match status" value="1"/>
</dbReference>
<dbReference type="GO" id="GO:0003735">
    <property type="term" value="F:structural constituent of ribosome"/>
    <property type="evidence" value="ECO:0007669"/>
    <property type="project" value="InterPro"/>
</dbReference>
<evidence type="ECO:0000313" key="6">
    <source>
        <dbReference type="EMBL" id="BBO24000.1"/>
    </source>
</evidence>
<evidence type="ECO:0000256" key="1">
    <source>
        <dbReference type="ARBA" id="ARBA00009254"/>
    </source>
</evidence>
<dbReference type="GO" id="GO:0006412">
    <property type="term" value="P:translation"/>
    <property type="evidence" value="ECO:0007669"/>
    <property type="project" value="UniProtKB-UniRule"/>
</dbReference>